<dbReference type="InterPro" id="IPR003607">
    <property type="entry name" value="HD/PDEase_dom"/>
</dbReference>
<accession>A0A2G8B439</accession>
<organism evidence="8 9">
    <name type="scientific">Mycobacterium heckeshornense</name>
    <dbReference type="NCBI Taxonomy" id="110505"/>
    <lineage>
        <taxon>Bacteria</taxon>
        <taxon>Bacillati</taxon>
        <taxon>Actinomycetota</taxon>
        <taxon>Actinomycetes</taxon>
        <taxon>Mycobacteriales</taxon>
        <taxon>Mycobacteriaceae</taxon>
        <taxon>Mycobacterium</taxon>
    </lineage>
</organism>
<evidence type="ECO:0000256" key="3">
    <source>
        <dbReference type="ARBA" id="ARBA00022694"/>
    </source>
</evidence>
<reference evidence="8 9" key="1">
    <citation type="submission" date="2020-12" db="EMBL/GenBank/DDBJ databases">
        <title>Complete genome sequence of Mycobacterium heckeshornense JCM 15655T, closely related to a pathogenic non-tuberculous mycobacterial species Mycobacterium xenopi.</title>
        <authorList>
            <person name="Yoshida M."/>
            <person name="Fukano H."/>
            <person name="Asakura T."/>
            <person name="Suzuki M."/>
            <person name="Hoshino Y."/>
        </authorList>
    </citation>
    <scope>NUCLEOTIDE SEQUENCE [LARGE SCALE GENOMIC DNA]</scope>
    <source>
        <strain evidence="8 9">JCM 15655</strain>
    </source>
</reference>
<dbReference type="Pfam" id="PF12627">
    <property type="entry name" value="PolyA_pol_RNAbd"/>
    <property type="match status" value="1"/>
</dbReference>
<evidence type="ECO:0000313" key="8">
    <source>
        <dbReference type="EMBL" id="BCO38388.1"/>
    </source>
</evidence>
<keyword evidence="3" id="KW-0819">tRNA processing</keyword>
<dbReference type="SUPFAM" id="SSF81301">
    <property type="entry name" value="Nucleotidyltransferase"/>
    <property type="match status" value="1"/>
</dbReference>
<evidence type="ECO:0000256" key="6">
    <source>
        <dbReference type="ARBA" id="ARBA00022741"/>
    </source>
</evidence>
<dbReference type="Pfam" id="PF01743">
    <property type="entry name" value="PolyA_pol"/>
    <property type="match status" value="1"/>
</dbReference>
<dbReference type="PANTHER" id="PTHR46173">
    <property type="entry name" value="CCA TRNA NUCLEOTIDYLTRANSFERASE 1, MITOCHONDRIAL"/>
    <property type="match status" value="1"/>
</dbReference>
<dbReference type="Proteomes" id="UP000595446">
    <property type="component" value="Chromosome"/>
</dbReference>
<dbReference type="CDD" id="cd05398">
    <property type="entry name" value="NT_ClassII-CCAase"/>
    <property type="match status" value="1"/>
</dbReference>
<dbReference type="RefSeq" id="WP_048891371.1">
    <property type="nucleotide sequence ID" value="NZ_AP024237.1"/>
</dbReference>
<sequence>MPEAAQDADLLTAAAVALNRHADVLRELGALFADAGRALYLVGGSVRDAVLDRLSPDLDFTTDARPEQVQAILRRWADALWDTGIEFGTVGVGKGEHRLEITTFRADRYDRVSRNPQVRFGDRLEDDLVRRDFTVNAMAVRITPTGPAEFVDPLGGLAALRAGVLDTPSAPEESFADDPLRMLRAARFVSQLGFTVAPRVRAAIDDMAPQLARITAERVAAELDKLLLGRDPVAGIDLMVQTGMGEVVLPEVGAMRMAIDEHHQHKDVYQHSLKVLQQAIDLEDGQPDLVLRWAALLHDIGKPATRRHESDGRVSFHHHEVVGAKMARKRLRALKYSKQLVEDVAQLVYLHLRFHGYGEGKWTDSAVRRYVTDAGPLLPRLHKLVRADCTTRNRRRAARLQANYDELEARIAELAAREDLERVRPDLDGNEIMQILGIPPGPRVGEAWRYLKELRLERGPLPRDEATAELLSWWKARGNR</sequence>
<dbReference type="InterPro" id="IPR002646">
    <property type="entry name" value="PolA_pol_head_dom"/>
</dbReference>
<dbReference type="CDD" id="cd00077">
    <property type="entry name" value="HDc"/>
    <property type="match status" value="1"/>
</dbReference>
<evidence type="ECO:0000256" key="4">
    <source>
        <dbReference type="ARBA" id="ARBA00022695"/>
    </source>
</evidence>
<dbReference type="GO" id="GO:0046872">
    <property type="term" value="F:metal ion binding"/>
    <property type="evidence" value="ECO:0007669"/>
    <property type="project" value="UniProtKB-KW"/>
</dbReference>
<proteinExistence type="predicted"/>
<dbReference type="PANTHER" id="PTHR46173:SF1">
    <property type="entry name" value="CCA TRNA NUCLEOTIDYLTRANSFERASE 1, MITOCHONDRIAL"/>
    <property type="match status" value="1"/>
</dbReference>
<keyword evidence="9" id="KW-1185">Reference proteome</keyword>
<dbReference type="GO" id="GO:0000049">
    <property type="term" value="F:tRNA binding"/>
    <property type="evidence" value="ECO:0007669"/>
    <property type="project" value="TreeGrafter"/>
</dbReference>
<dbReference type="InterPro" id="IPR006674">
    <property type="entry name" value="HD_domain"/>
</dbReference>
<dbReference type="GO" id="GO:0008033">
    <property type="term" value="P:tRNA processing"/>
    <property type="evidence" value="ECO:0007669"/>
    <property type="project" value="UniProtKB-KW"/>
</dbReference>
<dbReference type="NCBIfam" id="TIGR00277">
    <property type="entry name" value="HDIG"/>
    <property type="match status" value="1"/>
</dbReference>
<evidence type="ECO:0000313" key="9">
    <source>
        <dbReference type="Proteomes" id="UP000595446"/>
    </source>
</evidence>
<dbReference type="Gene3D" id="3.30.460.10">
    <property type="entry name" value="Beta Polymerase, domain 2"/>
    <property type="match status" value="1"/>
</dbReference>
<keyword evidence="5" id="KW-0479">Metal-binding</keyword>
<dbReference type="FunFam" id="1.10.3090.10:FF:000002">
    <property type="entry name" value="CCA tRNA nucleotidyltransferase"/>
    <property type="match status" value="1"/>
</dbReference>
<dbReference type="OrthoDB" id="9805698at2"/>
<dbReference type="NCBIfam" id="TIGR02692">
    <property type="entry name" value="tRNA_CCA_actino"/>
    <property type="match status" value="1"/>
</dbReference>
<protein>
    <submittedName>
        <fullName evidence="8">CCA tRNA nucleotidyltransferase</fullName>
    </submittedName>
</protein>
<dbReference type="InterPro" id="IPR006675">
    <property type="entry name" value="HDIG_dom"/>
</dbReference>
<evidence type="ECO:0000256" key="5">
    <source>
        <dbReference type="ARBA" id="ARBA00022723"/>
    </source>
</evidence>
<dbReference type="EMBL" id="AP024237">
    <property type="protein sequence ID" value="BCO38388.1"/>
    <property type="molecule type" value="Genomic_DNA"/>
</dbReference>
<keyword evidence="6" id="KW-0547">Nucleotide-binding</keyword>
<dbReference type="InterPro" id="IPR050264">
    <property type="entry name" value="Bact_CCA-adding_enz_type3_sf"/>
</dbReference>
<evidence type="ECO:0000256" key="1">
    <source>
        <dbReference type="ARBA" id="ARBA00001946"/>
    </source>
</evidence>
<dbReference type="Gene3D" id="1.10.3090.10">
    <property type="entry name" value="cca-adding enzyme, domain 2"/>
    <property type="match status" value="1"/>
</dbReference>
<dbReference type="Pfam" id="PF01966">
    <property type="entry name" value="HD"/>
    <property type="match status" value="1"/>
</dbReference>
<keyword evidence="2 8" id="KW-0808">Transferase</keyword>
<dbReference type="InterPro" id="IPR014065">
    <property type="entry name" value="tRNA_adenylyltransferase"/>
</dbReference>
<dbReference type="STRING" id="110505.ACT16_10290"/>
<gene>
    <name evidence="8" type="primary">pcnA</name>
    <name evidence="8" type="ORF">MHEC_48210</name>
</gene>
<dbReference type="GO" id="GO:0000166">
    <property type="term" value="F:nucleotide binding"/>
    <property type="evidence" value="ECO:0007669"/>
    <property type="project" value="UniProtKB-KW"/>
</dbReference>
<dbReference type="InterPro" id="IPR043519">
    <property type="entry name" value="NT_sf"/>
</dbReference>
<name>A0A2G8B439_9MYCO</name>
<dbReference type="GO" id="GO:0016779">
    <property type="term" value="F:nucleotidyltransferase activity"/>
    <property type="evidence" value="ECO:0007669"/>
    <property type="project" value="UniProtKB-KW"/>
</dbReference>
<keyword evidence="7" id="KW-0460">Magnesium</keyword>
<dbReference type="AlphaFoldDB" id="A0A2G8B439"/>
<evidence type="ECO:0000256" key="7">
    <source>
        <dbReference type="ARBA" id="ARBA00022842"/>
    </source>
</evidence>
<comment type="cofactor">
    <cofactor evidence="1">
        <name>Mg(2+)</name>
        <dbReference type="ChEBI" id="CHEBI:18420"/>
    </cofactor>
</comment>
<dbReference type="SMART" id="SM00471">
    <property type="entry name" value="HDc"/>
    <property type="match status" value="1"/>
</dbReference>
<dbReference type="SUPFAM" id="SSF81891">
    <property type="entry name" value="Poly A polymerase C-terminal region-like"/>
    <property type="match status" value="1"/>
</dbReference>
<keyword evidence="4" id="KW-0548">Nucleotidyltransferase</keyword>
<evidence type="ECO:0000256" key="2">
    <source>
        <dbReference type="ARBA" id="ARBA00022679"/>
    </source>
</evidence>
<dbReference type="InterPro" id="IPR032828">
    <property type="entry name" value="PolyA_RNA-bd"/>
</dbReference>